<dbReference type="Proteomes" id="UP000676478">
    <property type="component" value="Unassembled WGS sequence"/>
</dbReference>
<dbReference type="RefSeq" id="WP_021741920.1">
    <property type="nucleotide sequence ID" value="NZ_BEWS01000004.1"/>
</dbReference>
<sequence length="60" mass="6537">MSNGAYGALWGLVLGLVWVFQSFPAMLLVAVFGLVGWGIGRFVRVDLSALGKRIEQLLSR</sequence>
<evidence type="ECO:0000313" key="3">
    <source>
        <dbReference type="EMBL" id="PBQ24632.1"/>
    </source>
</evidence>
<dbReference type="Proteomes" id="UP000217918">
    <property type="component" value="Unassembled WGS sequence"/>
</dbReference>
<proteinExistence type="predicted"/>
<dbReference type="EMBL" id="JAERKF010000008">
    <property type="protein sequence ID" value="MBS1010717.1"/>
    <property type="molecule type" value="Genomic_DNA"/>
</dbReference>
<keyword evidence="1" id="KW-0472">Membrane</keyword>
<evidence type="ECO:0000313" key="6">
    <source>
        <dbReference type="Proteomes" id="UP000217918"/>
    </source>
</evidence>
<dbReference type="EMBL" id="NVYO01000001">
    <property type="protein sequence ID" value="PBQ24632.1"/>
    <property type="molecule type" value="Genomic_DNA"/>
</dbReference>
<accession>A0A0C1PRF7</accession>
<organism evidence="3 6">
    <name type="scientific">Levilactobacillus brevis</name>
    <name type="common">Lactobacillus brevis</name>
    <dbReference type="NCBI Taxonomy" id="1580"/>
    <lineage>
        <taxon>Bacteria</taxon>
        <taxon>Bacillati</taxon>
        <taxon>Bacillota</taxon>
        <taxon>Bacilli</taxon>
        <taxon>Lactobacillales</taxon>
        <taxon>Lactobacillaceae</taxon>
        <taxon>Levilactobacillus</taxon>
    </lineage>
</organism>
<reference evidence="3 6" key="1">
    <citation type="submission" date="2017-09" db="EMBL/GenBank/DDBJ databases">
        <title>Genome sequence of Lactobacillus brevis D7.</title>
        <authorList>
            <person name="Kwon M.-S."/>
            <person name="Lim S.K."/>
            <person name="Choi H.-J."/>
        </authorList>
    </citation>
    <scope>NUCLEOTIDE SEQUENCE [LARGE SCALE GENOMIC DNA]</scope>
    <source>
        <strain evidence="3 6">D7</strain>
    </source>
</reference>
<protein>
    <recommendedName>
        <fullName evidence="8">DUF2273 domain-containing protein</fullName>
    </recommendedName>
</protein>
<dbReference type="Proteomes" id="UP000307074">
    <property type="component" value="Chromosome"/>
</dbReference>
<evidence type="ECO:0000313" key="4">
    <source>
        <dbReference type="EMBL" id="QCZ54064.1"/>
    </source>
</evidence>
<keyword evidence="1" id="KW-0812">Transmembrane</keyword>
<dbReference type="GeneID" id="56993886"/>
<dbReference type="OrthoDB" id="2329112at2"/>
<reference evidence="4 7" key="3">
    <citation type="submission" date="2018-07" db="EMBL/GenBank/DDBJ databases">
        <authorList>
            <person name="Feyereisen M."/>
        </authorList>
    </citation>
    <scope>NUCLEOTIDE SEQUENCE [LARGE SCALE GENOMIC DNA]</scope>
    <source>
        <strain evidence="4 7">UCCLBBS449</strain>
    </source>
</reference>
<dbReference type="EMBL" id="QFDK01000014">
    <property type="protein sequence ID" value="TOZ02317.1"/>
    <property type="molecule type" value="Genomic_DNA"/>
</dbReference>
<reference evidence="2" key="5">
    <citation type="submission" date="2022-09" db="EMBL/GenBank/DDBJ databases">
        <title>Genome-inferred correspondence between phylogeny and metabolic traits in the wild Drosophila gut microbiome.</title>
        <authorList>
            <person name="Bueno E."/>
            <person name="Blow F."/>
            <person name="Douglas A.E."/>
        </authorList>
    </citation>
    <scope>NUCLEOTIDE SEQUENCE</scope>
    <source>
        <strain evidence="2">Dm-2019-70</strain>
    </source>
</reference>
<reference evidence="5" key="2">
    <citation type="submission" date="2018-05" db="EMBL/GenBank/DDBJ databases">
        <title>Genome Comparison of Lactic Acid Bacteria Isolated from non-Wheat Sourdough.</title>
        <authorList>
            <person name="Rice T."/>
            <person name="Axel C."/>
            <person name="Lynch K.M."/>
            <person name="Benz C."/>
            <person name="Arendt E.K."/>
            <person name="Coffey A."/>
        </authorList>
    </citation>
    <scope>NUCLEOTIDE SEQUENCE</scope>
    <source>
        <strain evidence="5">TR055</strain>
    </source>
</reference>
<dbReference type="EMBL" id="CP031198">
    <property type="protein sequence ID" value="QCZ54064.1"/>
    <property type="molecule type" value="Genomic_DNA"/>
</dbReference>
<evidence type="ECO:0000313" key="7">
    <source>
        <dbReference type="Proteomes" id="UP000307074"/>
    </source>
</evidence>
<gene>
    <name evidence="3" type="ORF">CNR29_11630</name>
    <name evidence="5" type="ORF">DIS17_11380</name>
    <name evidence="2" type="ORF">JK167_07745</name>
    <name evidence="4" type="ORF">UCCLBBS449_2149</name>
</gene>
<reference evidence="2" key="4">
    <citation type="submission" date="2020-12" db="EMBL/GenBank/DDBJ databases">
        <authorList>
            <person name="Mcmullen J.G."/>
        </authorList>
    </citation>
    <scope>NUCLEOTIDE SEQUENCE</scope>
    <source>
        <strain evidence="2">Dm-2019-70</strain>
    </source>
</reference>
<name>A0A0C1PRF7_LEVBR</name>
<evidence type="ECO:0000256" key="1">
    <source>
        <dbReference type="SAM" id="Phobius"/>
    </source>
</evidence>
<evidence type="ECO:0000313" key="5">
    <source>
        <dbReference type="EMBL" id="TOZ02317.1"/>
    </source>
</evidence>
<keyword evidence="1" id="KW-1133">Transmembrane helix</keyword>
<feature type="transmembrane region" description="Helical" evidence="1">
    <location>
        <begin position="12"/>
        <end position="35"/>
    </location>
</feature>
<evidence type="ECO:0008006" key="8">
    <source>
        <dbReference type="Google" id="ProtNLM"/>
    </source>
</evidence>
<dbReference type="AlphaFoldDB" id="A0A0C1PRF7"/>
<dbReference type="Proteomes" id="UP000785759">
    <property type="component" value="Unassembled WGS sequence"/>
</dbReference>
<evidence type="ECO:0000313" key="2">
    <source>
        <dbReference type="EMBL" id="MBS1010717.1"/>
    </source>
</evidence>